<evidence type="ECO:0000313" key="3">
    <source>
        <dbReference type="EMBL" id="VTJ64106.1"/>
    </source>
</evidence>
<protein>
    <submittedName>
        <fullName evidence="3">Uncharacterized protein</fullName>
    </submittedName>
</protein>
<dbReference type="AlphaFoldDB" id="A0A5E4B4S8"/>
<evidence type="ECO:0000256" key="1">
    <source>
        <dbReference type="SAM" id="MobiDB-lite"/>
    </source>
</evidence>
<organism evidence="3 4">
    <name type="scientific">Marmota monax</name>
    <name type="common">Woodchuck</name>
    <dbReference type="NCBI Taxonomy" id="9995"/>
    <lineage>
        <taxon>Eukaryota</taxon>
        <taxon>Metazoa</taxon>
        <taxon>Chordata</taxon>
        <taxon>Craniata</taxon>
        <taxon>Vertebrata</taxon>
        <taxon>Euteleostomi</taxon>
        <taxon>Mammalia</taxon>
        <taxon>Eutheria</taxon>
        <taxon>Euarchontoglires</taxon>
        <taxon>Glires</taxon>
        <taxon>Rodentia</taxon>
        <taxon>Sciuromorpha</taxon>
        <taxon>Sciuridae</taxon>
        <taxon>Xerinae</taxon>
        <taxon>Marmotini</taxon>
        <taxon>Marmota</taxon>
    </lineage>
</organism>
<name>A0A5E4B4S8_MARMO</name>
<dbReference type="Proteomes" id="UP000335636">
    <property type="component" value="Unassembled WGS sequence"/>
</dbReference>
<dbReference type="EMBL" id="CABDUW010000253">
    <property type="protein sequence ID" value="VTJ64106.1"/>
    <property type="molecule type" value="Genomic_DNA"/>
</dbReference>
<keyword evidence="4" id="KW-1185">Reference proteome</keyword>
<dbReference type="Proteomes" id="UP000662637">
    <property type="component" value="Unassembled WGS sequence"/>
</dbReference>
<sequence length="157" mass="16377">MAQSFPPTFNVTVDPLCEAWSQSRRGTTFSAQPPALLPGNRLTLSQVSRDHEPLPPPLPDSPISERCGCHVIPGAGPGERPSPTRSAEGFAEAASPPLRTRSRAALPPGAPGRRRGGRGGTTHGRCSHSCRLLQHLPLSIAASTSSSRGVRPGPALG</sequence>
<evidence type="ECO:0000313" key="2">
    <source>
        <dbReference type="EMBL" id="KAF7486752.1"/>
    </source>
</evidence>
<gene>
    <name evidence="2" type="ORF">GHT09_000851</name>
    <name evidence="3" type="ORF">MONAX_5E003965</name>
</gene>
<evidence type="ECO:0000313" key="4">
    <source>
        <dbReference type="Proteomes" id="UP000335636"/>
    </source>
</evidence>
<feature type="region of interest" description="Disordered" evidence="1">
    <location>
        <begin position="47"/>
        <end position="128"/>
    </location>
</feature>
<accession>A0A5E4B4S8</accession>
<proteinExistence type="predicted"/>
<reference evidence="2" key="2">
    <citation type="submission" date="2020-08" db="EMBL/GenBank/DDBJ databases">
        <authorList>
            <person name="Shumante A."/>
            <person name="Zimin A.V."/>
            <person name="Puiu D."/>
            <person name="Salzberg S.L."/>
        </authorList>
    </citation>
    <scope>NUCLEOTIDE SEQUENCE</scope>
    <source>
        <strain evidence="2">WC2-LM</strain>
        <tissue evidence="2">Liver</tissue>
    </source>
</reference>
<feature type="region of interest" description="Disordered" evidence="1">
    <location>
        <begin position="138"/>
        <end position="157"/>
    </location>
</feature>
<reference evidence="3 4" key="1">
    <citation type="submission" date="2019-04" db="EMBL/GenBank/DDBJ databases">
        <authorList>
            <person name="Alioto T."/>
            <person name="Alioto T."/>
        </authorList>
    </citation>
    <scope>NUCLEOTIDE SEQUENCE [LARGE SCALE GENOMIC DNA]</scope>
</reference>
<dbReference type="EMBL" id="WJEC01000031">
    <property type="protein sequence ID" value="KAF7486752.1"/>
    <property type="molecule type" value="Genomic_DNA"/>
</dbReference>